<feature type="chain" id="PRO_5045506931" description="IncA protein" evidence="2">
    <location>
        <begin position="28"/>
        <end position="147"/>
    </location>
</feature>
<keyword evidence="2" id="KW-0732">Signal</keyword>
<dbReference type="EMBL" id="CP155573">
    <property type="protein sequence ID" value="XFO65421.1"/>
    <property type="molecule type" value="Genomic_DNA"/>
</dbReference>
<organism evidence="3 4">
    <name type="scientific">Sporomusa silvacetica DSM 10669</name>
    <dbReference type="NCBI Taxonomy" id="1123289"/>
    <lineage>
        <taxon>Bacteria</taxon>
        <taxon>Bacillati</taxon>
        <taxon>Bacillota</taxon>
        <taxon>Negativicutes</taxon>
        <taxon>Selenomonadales</taxon>
        <taxon>Sporomusaceae</taxon>
        <taxon>Sporomusa</taxon>
    </lineage>
</organism>
<proteinExistence type="predicted"/>
<gene>
    <name evidence="3" type="ORF">SPSIL_015310</name>
</gene>
<evidence type="ECO:0000256" key="2">
    <source>
        <dbReference type="SAM" id="SignalP"/>
    </source>
</evidence>
<dbReference type="Gene3D" id="1.10.287.1490">
    <property type="match status" value="1"/>
</dbReference>
<dbReference type="Proteomes" id="UP000216752">
    <property type="component" value="Chromosome"/>
</dbReference>
<keyword evidence="4" id="KW-1185">Reference proteome</keyword>
<feature type="coiled-coil region" evidence="1">
    <location>
        <begin position="39"/>
        <end position="122"/>
    </location>
</feature>
<sequence length="147" mass="16660">MWIIRKNLFTLALLCLLCVLPVGTCSAAETMYLIPDSQLTQLEQNSVTLREKIQKLESTLTQSKTDLTTSKMELEACQIELKALQEKSTTLITESEALKANLEASNKSLTKMTEYINQLEKQVKSKINRLTWQRNLFAGACVYLLVK</sequence>
<evidence type="ECO:0000313" key="3">
    <source>
        <dbReference type="EMBL" id="XFO65421.1"/>
    </source>
</evidence>
<reference evidence="3" key="1">
    <citation type="submission" date="2024-05" db="EMBL/GenBank/DDBJ databases">
        <title>Isolation and characterization of Sporomusa carbonis sp. nov., a carboxydotrophic hydrogenogen in the genus of Sporomusa isolated from a charcoal burning pile.</title>
        <authorList>
            <person name="Boeer T."/>
            <person name="Rosenbaum F."/>
            <person name="Eysell L."/>
            <person name="Mueller V."/>
            <person name="Daniel R."/>
            <person name="Poehlein A."/>
        </authorList>
    </citation>
    <scope>NUCLEOTIDE SEQUENCE [LARGE SCALE GENOMIC DNA]</scope>
    <source>
        <strain evidence="3">DSM 10669</strain>
    </source>
</reference>
<evidence type="ECO:0008006" key="5">
    <source>
        <dbReference type="Google" id="ProtNLM"/>
    </source>
</evidence>
<keyword evidence="1" id="KW-0175">Coiled coil</keyword>
<name>A0ABZ3IID2_9FIRM</name>
<accession>A0ABZ3IID2</accession>
<evidence type="ECO:0000313" key="4">
    <source>
        <dbReference type="Proteomes" id="UP000216752"/>
    </source>
</evidence>
<evidence type="ECO:0000256" key="1">
    <source>
        <dbReference type="SAM" id="Coils"/>
    </source>
</evidence>
<protein>
    <recommendedName>
        <fullName evidence="5">IncA protein</fullName>
    </recommendedName>
</protein>
<feature type="signal peptide" evidence="2">
    <location>
        <begin position="1"/>
        <end position="27"/>
    </location>
</feature>